<dbReference type="Proteomes" id="UP000468717">
    <property type="component" value="Unassembled WGS sequence"/>
</dbReference>
<evidence type="ECO:0000313" key="9">
    <source>
        <dbReference type="EMBL" id="KAB8064640.1"/>
    </source>
</evidence>
<evidence type="ECO:0000256" key="4">
    <source>
        <dbReference type="ARBA" id="ARBA00022452"/>
    </source>
</evidence>
<evidence type="ECO:0000256" key="3">
    <source>
        <dbReference type="ARBA" id="ARBA00022448"/>
    </source>
</evidence>
<dbReference type="PANTHER" id="PTHR30026">
    <property type="entry name" value="OUTER MEMBRANE PROTEIN TOLC"/>
    <property type="match status" value="1"/>
</dbReference>
<name>A0A6I1I3X4_9BURK</name>
<keyword evidence="5" id="KW-0812">Transmembrane</keyword>
<dbReference type="InterPro" id="IPR051906">
    <property type="entry name" value="TolC-like"/>
</dbReference>
<comment type="caution">
    <text evidence="9">The sequence shown here is derived from an EMBL/GenBank/DDBJ whole genome shotgun (WGS) entry which is preliminary data.</text>
</comment>
<feature type="chain" id="PRO_5026032549" evidence="8">
    <location>
        <begin position="25"/>
        <end position="475"/>
    </location>
</feature>
<keyword evidence="4" id="KW-1134">Transmembrane beta strand</keyword>
<evidence type="ECO:0000256" key="6">
    <source>
        <dbReference type="ARBA" id="ARBA00023136"/>
    </source>
</evidence>
<accession>A0A6I1I3X4</accession>
<sequence length="475" mass="50899">MGRLQAHISLLLATAVGAAMPALAQQPAGAPLSFNEALQQAAAASGAVQGAALDVRAKTLKAEALSNIDGPSVDLTAFRGRLSTDLNIDTSGLSGVVGGIESVLPPIPGLPTPHIPNSLNREVVTDLTSFGLLGMWPIYTGGRLDAVKGLASSLTQAAQAERTEAEEQLATLVAQRYFQLLLAKRVVAVRAEVTAGVTEHQRDAAKLEKGGLISRAERLRADVALDGARSDEAQARSDEEIAQVALDRLLAVNTQVRPSTPLFVNSLPVGTLQSFISTGMRENANWKKIDSKRVQAEQALKLHGKEYAPTVFAIGNYNLNRGNEKLVRSNWAIGLVVSVPLVHRINTGKMIAAAKLDQERVEVVARQAERDIPTLIEKNWRALENARIQYLSTASSVELARENIRLQTVAFQQGQVTSLEVVDARLNLAKVETQRAQTAYNYVMGLAQLLEATGETQRLGSLAAAADIQLPVDTK</sequence>
<dbReference type="GO" id="GO:0015288">
    <property type="term" value="F:porin activity"/>
    <property type="evidence" value="ECO:0007669"/>
    <property type="project" value="TreeGrafter"/>
</dbReference>
<keyword evidence="8" id="KW-0732">Signal</keyword>
<dbReference type="InterPro" id="IPR003423">
    <property type="entry name" value="OMP_efflux"/>
</dbReference>
<comment type="similarity">
    <text evidence="2">Belongs to the outer membrane factor (OMF) (TC 1.B.17) family.</text>
</comment>
<dbReference type="GO" id="GO:0015562">
    <property type="term" value="F:efflux transmembrane transporter activity"/>
    <property type="evidence" value="ECO:0007669"/>
    <property type="project" value="InterPro"/>
</dbReference>
<keyword evidence="10" id="KW-1185">Reference proteome</keyword>
<keyword evidence="7" id="KW-0998">Cell outer membrane</keyword>
<dbReference type="RefSeq" id="WP_152282681.1">
    <property type="nucleotide sequence ID" value="NZ_WFLI01000011.1"/>
</dbReference>
<dbReference type="GO" id="GO:0009279">
    <property type="term" value="C:cell outer membrane"/>
    <property type="evidence" value="ECO:0007669"/>
    <property type="project" value="UniProtKB-SubCell"/>
</dbReference>
<evidence type="ECO:0000256" key="5">
    <source>
        <dbReference type="ARBA" id="ARBA00022692"/>
    </source>
</evidence>
<gene>
    <name evidence="9" type="ORF">GCN75_11780</name>
</gene>
<comment type="subcellular location">
    <subcellularLocation>
        <location evidence="1">Cell outer membrane</location>
    </subcellularLocation>
</comment>
<organism evidence="9 10">
    <name type="scientific">Janthinobacterium violaceinigrum</name>
    <dbReference type="NCBI Taxonomy" id="2654252"/>
    <lineage>
        <taxon>Bacteria</taxon>
        <taxon>Pseudomonadati</taxon>
        <taxon>Pseudomonadota</taxon>
        <taxon>Betaproteobacteria</taxon>
        <taxon>Burkholderiales</taxon>
        <taxon>Oxalobacteraceae</taxon>
        <taxon>Janthinobacterium</taxon>
    </lineage>
</organism>
<dbReference type="GO" id="GO:1990281">
    <property type="term" value="C:efflux pump complex"/>
    <property type="evidence" value="ECO:0007669"/>
    <property type="project" value="TreeGrafter"/>
</dbReference>
<keyword evidence="6" id="KW-0472">Membrane</keyword>
<evidence type="ECO:0000256" key="8">
    <source>
        <dbReference type="SAM" id="SignalP"/>
    </source>
</evidence>
<keyword evidence="3" id="KW-0813">Transport</keyword>
<dbReference type="PANTHER" id="PTHR30026:SF5">
    <property type="entry name" value="ABC-TYPE EFFLUX SYSTEM SECRETIN COMPONENT"/>
    <property type="match status" value="1"/>
</dbReference>
<feature type="signal peptide" evidence="8">
    <location>
        <begin position="1"/>
        <end position="24"/>
    </location>
</feature>
<reference evidence="9 10" key="1">
    <citation type="submission" date="2019-10" db="EMBL/GenBank/DDBJ databases">
        <title>Three novel species isolated from a subtropical stream in China.</title>
        <authorList>
            <person name="Lu H."/>
        </authorList>
    </citation>
    <scope>NUCLEOTIDE SEQUENCE [LARGE SCALE GENOMIC DNA]</scope>
    <source>
        <strain evidence="9 10">FT13W</strain>
    </source>
</reference>
<evidence type="ECO:0000256" key="1">
    <source>
        <dbReference type="ARBA" id="ARBA00004442"/>
    </source>
</evidence>
<evidence type="ECO:0000256" key="2">
    <source>
        <dbReference type="ARBA" id="ARBA00007613"/>
    </source>
</evidence>
<protein>
    <submittedName>
        <fullName evidence="9">TolC family protein</fullName>
    </submittedName>
</protein>
<dbReference type="AlphaFoldDB" id="A0A6I1I3X4"/>
<evidence type="ECO:0000256" key="7">
    <source>
        <dbReference type="ARBA" id="ARBA00023237"/>
    </source>
</evidence>
<dbReference type="Pfam" id="PF02321">
    <property type="entry name" value="OEP"/>
    <property type="match status" value="1"/>
</dbReference>
<proteinExistence type="inferred from homology"/>
<evidence type="ECO:0000313" key="10">
    <source>
        <dbReference type="Proteomes" id="UP000468717"/>
    </source>
</evidence>
<dbReference type="EMBL" id="WFLI01000011">
    <property type="protein sequence ID" value="KAB8064640.1"/>
    <property type="molecule type" value="Genomic_DNA"/>
</dbReference>
<dbReference type="SUPFAM" id="SSF56954">
    <property type="entry name" value="Outer membrane efflux proteins (OEP)"/>
    <property type="match status" value="1"/>
</dbReference>
<dbReference type="Gene3D" id="1.20.1600.10">
    <property type="entry name" value="Outer membrane efflux proteins (OEP)"/>
    <property type="match status" value="1"/>
</dbReference>